<reference evidence="8 9" key="1">
    <citation type="journal article" date="2023" name="Mol. Biol. Evol.">
        <title>Genomics of Secondarily Temperate Adaptation in the Only Non-Antarctic Icefish.</title>
        <authorList>
            <person name="Rivera-Colon A.G."/>
            <person name="Rayamajhi N."/>
            <person name="Minhas B.F."/>
            <person name="Madrigal G."/>
            <person name="Bilyk K.T."/>
            <person name="Yoon V."/>
            <person name="Hune M."/>
            <person name="Gregory S."/>
            <person name="Cheng C.H.C."/>
            <person name="Catchen J.M."/>
        </authorList>
    </citation>
    <scope>NUCLEOTIDE SEQUENCE [LARGE SCALE GENOMIC DNA]</scope>
    <source>
        <tissue evidence="8">White muscle</tissue>
    </source>
</reference>
<dbReference type="Gene3D" id="4.10.900.10">
    <property type="entry name" value="TCF3-CBD (Catenin binding domain)"/>
    <property type="match status" value="1"/>
</dbReference>
<feature type="region of interest" description="Disordered" evidence="6">
    <location>
        <begin position="182"/>
        <end position="212"/>
    </location>
</feature>
<gene>
    <name evidence="8" type="ORF">CgunFtcFv8_026470</name>
</gene>
<dbReference type="Proteomes" id="UP001331515">
    <property type="component" value="Unassembled WGS sequence"/>
</dbReference>
<evidence type="ECO:0000259" key="7">
    <source>
        <dbReference type="Pfam" id="PF01049"/>
    </source>
</evidence>
<evidence type="ECO:0000256" key="5">
    <source>
        <dbReference type="ARBA" id="ARBA00023180"/>
    </source>
</evidence>
<keyword evidence="4" id="KW-1133">Transmembrane helix</keyword>
<evidence type="ECO:0000256" key="6">
    <source>
        <dbReference type="SAM" id="MobiDB-lite"/>
    </source>
</evidence>
<evidence type="ECO:0000256" key="3">
    <source>
        <dbReference type="ARBA" id="ARBA00022692"/>
    </source>
</evidence>
<keyword evidence="9" id="KW-1185">Reference proteome</keyword>
<dbReference type="AlphaFoldDB" id="A0AAN8DWW7"/>
<evidence type="ECO:0000256" key="2">
    <source>
        <dbReference type="ARBA" id="ARBA00022475"/>
    </source>
</evidence>
<keyword evidence="5" id="KW-0325">Glycoprotein</keyword>
<feature type="region of interest" description="Disordered" evidence="6">
    <location>
        <begin position="430"/>
        <end position="454"/>
    </location>
</feature>
<dbReference type="InterPro" id="IPR000233">
    <property type="entry name" value="Cadherin_Y-type_LIR"/>
</dbReference>
<dbReference type="PRINTS" id="PR01818">
    <property type="entry name" value="DESMOCADHERN"/>
</dbReference>
<comment type="subcellular location">
    <subcellularLocation>
        <location evidence="1">Cell membrane</location>
    </subcellularLocation>
</comment>
<organism evidence="8 9">
    <name type="scientific">Champsocephalus gunnari</name>
    <name type="common">Mackerel icefish</name>
    <dbReference type="NCBI Taxonomy" id="52237"/>
    <lineage>
        <taxon>Eukaryota</taxon>
        <taxon>Metazoa</taxon>
        <taxon>Chordata</taxon>
        <taxon>Craniata</taxon>
        <taxon>Vertebrata</taxon>
        <taxon>Euteleostomi</taxon>
        <taxon>Actinopterygii</taxon>
        <taxon>Neopterygii</taxon>
        <taxon>Teleostei</taxon>
        <taxon>Neoteleostei</taxon>
        <taxon>Acanthomorphata</taxon>
        <taxon>Eupercaria</taxon>
        <taxon>Perciformes</taxon>
        <taxon>Notothenioidei</taxon>
        <taxon>Channichthyidae</taxon>
        <taxon>Champsocephalus</taxon>
    </lineage>
</organism>
<comment type="caution">
    <text evidence="8">The sequence shown here is derived from an EMBL/GenBank/DDBJ whole genome shotgun (WGS) entry which is preliminary data.</text>
</comment>
<accession>A0AAN8DWW7</accession>
<dbReference type="FunFam" id="4.10.900.10:FF:000003">
    <property type="entry name" value="Desmoglein 1"/>
    <property type="match status" value="1"/>
</dbReference>
<dbReference type="InterPro" id="IPR027397">
    <property type="entry name" value="Catenin-bd_sf"/>
</dbReference>
<dbReference type="GO" id="GO:0007156">
    <property type="term" value="P:homophilic cell adhesion via plasma membrane adhesion molecules"/>
    <property type="evidence" value="ECO:0007669"/>
    <property type="project" value="InterPro"/>
</dbReference>
<evidence type="ECO:0000256" key="4">
    <source>
        <dbReference type="ARBA" id="ARBA00022989"/>
    </source>
</evidence>
<proteinExistence type="predicted"/>
<feature type="compositionally biased region" description="Polar residues" evidence="6">
    <location>
        <begin position="184"/>
        <end position="212"/>
    </location>
</feature>
<evidence type="ECO:0000313" key="8">
    <source>
        <dbReference type="EMBL" id="KAK5930212.1"/>
    </source>
</evidence>
<name>A0AAN8DWW7_CHAGU</name>
<keyword evidence="4" id="KW-0472">Membrane</keyword>
<feature type="compositionally biased region" description="Low complexity" evidence="6">
    <location>
        <begin position="430"/>
        <end position="442"/>
    </location>
</feature>
<keyword evidence="3" id="KW-0812">Transmembrane</keyword>
<dbReference type="InterPro" id="IPR009122">
    <property type="entry name" value="Desmosomal_cadherin"/>
</dbReference>
<evidence type="ECO:0000313" key="9">
    <source>
        <dbReference type="Proteomes" id="UP001331515"/>
    </source>
</evidence>
<sequence>MYQDYSFQVERDGWEKGEASQVHQGMYEGMALPDHVLGQYYSEKLTSENENFRGGDGLLVYDYEGQGSLAGSVGCCSLLESENDLQFIDDLGMKFKTLAEVCGGKKIETEVKPAFIYPPHASIQTPTPACQQPAPPPKLHQTTSQTVISETSGRSQVVKESTAIAMEGMTTVRTGMTAVRTGMTPVSTGMTTVRTGMTPVSTGMTTVRTGMTPVSTGMTAVRTGMMPMSTGMMPVSTGMMPVSTGMTTVNEGMVNQGPMILLQQQPVYYTTTTPVQMQYVLQPQVQNTVLLAEAPSTNLQGMVLLNGSQTGHAQGVVVQGQTVMSSGRAQGQRMVLVEKSRVHGSGGNLIHSGNLSGSKTMMVVEGKAPKGLEGLKSSQTHFIHGGTLQSGGLSGSLVVEGQSNRGQLVKEAGCLSLKRDISGSQSNVVTSSTTTVNKTPTSRKVVVQETREVH</sequence>
<dbReference type="GO" id="GO:0002009">
    <property type="term" value="P:morphogenesis of an epithelium"/>
    <property type="evidence" value="ECO:0007669"/>
    <property type="project" value="UniProtKB-ARBA"/>
</dbReference>
<dbReference type="Pfam" id="PF01049">
    <property type="entry name" value="CADH_Y-type_LIR"/>
    <property type="match status" value="1"/>
</dbReference>
<dbReference type="GO" id="GO:0005509">
    <property type="term" value="F:calcium ion binding"/>
    <property type="evidence" value="ECO:0007669"/>
    <property type="project" value="InterPro"/>
</dbReference>
<feature type="domain" description="Cadherin Y-type LIR-motif" evidence="7">
    <location>
        <begin position="56"/>
        <end position="103"/>
    </location>
</feature>
<protein>
    <recommendedName>
        <fullName evidence="7">Cadherin Y-type LIR-motif domain-containing protein</fullName>
    </recommendedName>
</protein>
<evidence type="ECO:0000256" key="1">
    <source>
        <dbReference type="ARBA" id="ARBA00004236"/>
    </source>
</evidence>
<dbReference type="EMBL" id="JAURVH010001516">
    <property type="protein sequence ID" value="KAK5930212.1"/>
    <property type="molecule type" value="Genomic_DNA"/>
</dbReference>
<keyword evidence="2" id="KW-1003">Cell membrane</keyword>
<dbReference type="GO" id="GO:0005886">
    <property type="term" value="C:plasma membrane"/>
    <property type="evidence" value="ECO:0007669"/>
    <property type="project" value="UniProtKB-SubCell"/>
</dbReference>